<dbReference type="KEGG" id="xca:xcc-b100_3320"/>
<gene>
    <name evidence="1" type="ORF">XCCB100_3320</name>
</gene>
<evidence type="ECO:0008006" key="3">
    <source>
        <dbReference type="Google" id="ProtNLM"/>
    </source>
</evidence>
<dbReference type="SUPFAM" id="SSF46955">
    <property type="entry name" value="Putative DNA-binding domain"/>
    <property type="match status" value="1"/>
</dbReference>
<evidence type="ECO:0000313" key="2">
    <source>
        <dbReference type="Proteomes" id="UP000001188"/>
    </source>
</evidence>
<sequence length="125" mass="14340">MVRRRPDVHGHEKCRRSATCTPSQSIVQRTERAMERLSWLLVKRTLALPVSLDALRQTLESHGCYVTVDGRVNEDTAAQLIPCSTSCLRRWRAEGKGPRCYRPAKTRWYYLADVLAWIESGDPLL</sequence>
<accession>B0RYG5</accession>
<proteinExistence type="predicted"/>
<organism evidence="1 2">
    <name type="scientific">Xanthomonas campestris pv. campestris (strain B100)</name>
    <dbReference type="NCBI Taxonomy" id="509169"/>
    <lineage>
        <taxon>Bacteria</taxon>
        <taxon>Pseudomonadati</taxon>
        <taxon>Pseudomonadota</taxon>
        <taxon>Gammaproteobacteria</taxon>
        <taxon>Lysobacterales</taxon>
        <taxon>Lysobacteraceae</taxon>
        <taxon>Xanthomonas</taxon>
    </lineage>
</organism>
<dbReference type="Proteomes" id="UP000001188">
    <property type="component" value="Chromosome"/>
</dbReference>
<reference evidence="1 2" key="1">
    <citation type="journal article" date="2008" name="J. Biotechnol.">
        <title>The genome of Xanthomonas campestris pv. campestris B100 and its use for the reconstruction of metabolic pathways involved in xanthan biosynthesis.</title>
        <authorList>
            <person name="Vorholter F.J."/>
            <person name="Schneiker S."/>
            <person name="Goesmann A."/>
            <person name="Krause L."/>
            <person name="Bekel T."/>
            <person name="Kaiser O."/>
            <person name="Linke B."/>
            <person name="Patschkowski T."/>
            <person name="Ruckert C."/>
            <person name="Schmid J."/>
            <person name="Sidhu V.K."/>
            <person name="Sieber V."/>
            <person name="Tauch A."/>
            <person name="Watt S.A."/>
            <person name="Weisshaar B."/>
            <person name="Becker A."/>
            <person name="Niehaus K."/>
            <person name="Puhler A."/>
        </authorList>
    </citation>
    <scope>NUCLEOTIDE SEQUENCE [LARGE SCALE GENOMIC DNA]</scope>
    <source>
        <strain evidence="1 2">B100</strain>
    </source>
</reference>
<evidence type="ECO:0000313" key="1">
    <source>
        <dbReference type="EMBL" id="CAP52685.1"/>
    </source>
</evidence>
<dbReference type="EMBL" id="AM920689">
    <property type="protein sequence ID" value="CAP52685.1"/>
    <property type="molecule type" value="Genomic_DNA"/>
</dbReference>
<protein>
    <recommendedName>
        <fullName evidence="3">DNA-binding protein</fullName>
    </recommendedName>
</protein>
<dbReference type="InterPro" id="IPR009061">
    <property type="entry name" value="DNA-bd_dom_put_sf"/>
</dbReference>
<dbReference type="HOGENOM" id="CLU_1991772_0_0_6"/>
<name>B0RYG5_XANCB</name>
<dbReference type="AlphaFoldDB" id="B0RYG5"/>